<feature type="compositionally biased region" description="Basic and acidic residues" evidence="6">
    <location>
        <begin position="12"/>
        <end position="26"/>
    </location>
</feature>
<proteinExistence type="predicted"/>
<evidence type="ECO:0000256" key="5">
    <source>
        <dbReference type="ARBA" id="ARBA00023136"/>
    </source>
</evidence>
<feature type="transmembrane region" description="Helical" evidence="7">
    <location>
        <begin position="141"/>
        <end position="167"/>
    </location>
</feature>
<evidence type="ECO:0000313" key="9">
    <source>
        <dbReference type="EMBL" id="THJ65780.1"/>
    </source>
</evidence>
<keyword evidence="2" id="KW-1003">Cell membrane</keyword>
<dbReference type="Proteomes" id="UP000305233">
    <property type="component" value="Unassembled WGS sequence"/>
</dbReference>
<dbReference type="PANTHER" id="PTHR34187">
    <property type="entry name" value="FGR18P"/>
    <property type="match status" value="1"/>
</dbReference>
<sequence>MPVTASIGTYDGRVRSSRGEADRPDQPGDDDALPAVAGTPEQPIADRERRHSRSARLLGGGIEPDPRFTLANERTFLAWIRTALALLAGGIAVEAFTPDTFIPPVRAALAVVLLVLALLLAVSAGVRWLRVERAMRRQAPLPLPLLVPVLAVGGALVAAAVLVGVLIGR</sequence>
<keyword evidence="3 7" id="KW-0812">Transmembrane</keyword>
<evidence type="ECO:0000256" key="6">
    <source>
        <dbReference type="SAM" id="MobiDB-lite"/>
    </source>
</evidence>
<dbReference type="InterPro" id="IPR003807">
    <property type="entry name" value="DUF202"/>
</dbReference>
<comment type="caution">
    <text evidence="9">The sequence shown here is derived from an EMBL/GenBank/DDBJ whole genome shotgun (WGS) entry which is preliminary data.</text>
</comment>
<dbReference type="EMBL" id="SSWH01000009">
    <property type="protein sequence ID" value="THJ65780.1"/>
    <property type="molecule type" value="Genomic_DNA"/>
</dbReference>
<dbReference type="InterPro" id="IPR052053">
    <property type="entry name" value="IM_YidH-like"/>
</dbReference>
<evidence type="ECO:0000259" key="8">
    <source>
        <dbReference type="Pfam" id="PF02656"/>
    </source>
</evidence>
<keyword evidence="10" id="KW-1185">Reference proteome</keyword>
<comment type="subcellular location">
    <subcellularLocation>
        <location evidence="1">Cell membrane</location>
        <topology evidence="1">Multi-pass membrane protein</topology>
    </subcellularLocation>
</comment>
<feature type="transmembrane region" description="Helical" evidence="7">
    <location>
        <begin position="108"/>
        <end position="129"/>
    </location>
</feature>
<evidence type="ECO:0000256" key="7">
    <source>
        <dbReference type="SAM" id="Phobius"/>
    </source>
</evidence>
<protein>
    <submittedName>
        <fullName evidence="9">DUF202 domain-containing protein</fullName>
    </submittedName>
</protein>
<dbReference type="AlphaFoldDB" id="A0A4S5E341"/>
<dbReference type="Pfam" id="PF02656">
    <property type="entry name" value="DUF202"/>
    <property type="match status" value="1"/>
</dbReference>
<feature type="transmembrane region" description="Helical" evidence="7">
    <location>
        <begin position="76"/>
        <end position="96"/>
    </location>
</feature>
<evidence type="ECO:0000256" key="2">
    <source>
        <dbReference type="ARBA" id="ARBA00022475"/>
    </source>
</evidence>
<name>A0A4S5E341_9MICC</name>
<dbReference type="OrthoDB" id="582337at2"/>
<dbReference type="PANTHER" id="PTHR34187:SF2">
    <property type="entry name" value="DUF202 DOMAIN-CONTAINING PROTEIN"/>
    <property type="match status" value="1"/>
</dbReference>
<keyword evidence="5 7" id="KW-0472">Membrane</keyword>
<dbReference type="GO" id="GO:0005886">
    <property type="term" value="C:plasma membrane"/>
    <property type="evidence" value="ECO:0007669"/>
    <property type="project" value="UniProtKB-SubCell"/>
</dbReference>
<keyword evidence="4 7" id="KW-1133">Transmembrane helix</keyword>
<reference evidence="9 10" key="1">
    <citation type="submission" date="2019-04" db="EMBL/GenBank/DDBJ databases">
        <authorList>
            <person name="Liu Q."/>
            <person name="Xin Y.-H."/>
        </authorList>
    </citation>
    <scope>NUCLEOTIDE SEQUENCE [LARGE SCALE GENOMIC DNA]</scope>
    <source>
        <strain evidence="9 10">AM23</strain>
    </source>
</reference>
<gene>
    <name evidence="9" type="ORF">E8P82_10850</name>
</gene>
<evidence type="ECO:0000313" key="10">
    <source>
        <dbReference type="Proteomes" id="UP000305233"/>
    </source>
</evidence>
<evidence type="ECO:0000256" key="1">
    <source>
        <dbReference type="ARBA" id="ARBA00004651"/>
    </source>
</evidence>
<evidence type="ECO:0000256" key="3">
    <source>
        <dbReference type="ARBA" id="ARBA00022692"/>
    </source>
</evidence>
<feature type="domain" description="DUF202" evidence="8">
    <location>
        <begin position="67"/>
        <end position="134"/>
    </location>
</feature>
<accession>A0A4S5E341</accession>
<evidence type="ECO:0000256" key="4">
    <source>
        <dbReference type="ARBA" id="ARBA00022989"/>
    </source>
</evidence>
<feature type="region of interest" description="Disordered" evidence="6">
    <location>
        <begin position="1"/>
        <end position="51"/>
    </location>
</feature>
<organism evidence="9 10">
    <name type="scientific">Arthrobacter echini</name>
    <dbReference type="NCBI Taxonomy" id="1529066"/>
    <lineage>
        <taxon>Bacteria</taxon>
        <taxon>Bacillati</taxon>
        <taxon>Actinomycetota</taxon>
        <taxon>Actinomycetes</taxon>
        <taxon>Micrococcales</taxon>
        <taxon>Micrococcaceae</taxon>
        <taxon>Arthrobacter</taxon>
    </lineage>
</organism>